<evidence type="ECO:0000313" key="2">
    <source>
        <dbReference type="EMBL" id="WKW12875.1"/>
    </source>
</evidence>
<sequence length="158" mass="16863">MRRVLLLSFLALLAGSARPLAFNDPPRLSDLIRCPARLTPRDTSVAIIFAGSGAPRDSILVRVFGGHRGLKLPTVAMLTWDSVPGALRTHGRSSGEDGLAWMPVPADSVRAFTVRSIAMLNLRVMVPAARAIDSIHAILQLNTPQACLLQDAVSYAAG</sequence>
<keyword evidence="4" id="KW-1185">Reference proteome</keyword>
<feature type="chain" id="PRO_5041274487" evidence="1">
    <location>
        <begin position="22"/>
        <end position="158"/>
    </location>
</feature>
<protein>
    <submittedName>
        <fullName evidence="2">Uncharacterized protein</fullName>
    </submittedName>
</protein>
<evidence type="ECO:0000256" key="1">
    <source>
        <dbReference type="SAM" id="SignalP"/>
    </source>
</evidence>
<gene>
    <name evidence="2" type="ORF">Strain138_002186</name>
    <name evidence="3" type="ORF">Strain318_002185</name>
</gene>
<feature type="signal peptide" evidence="1">
    <location>
        <begin position="1"/>
        <end position="21"/>
    </location>
</feature>
<dbReference type="EMBL" id="CP130612">
    <property type="protein sequence ID" value="WKW12875.1"/>
    <property type="molecule type" value="Genomic_DNA"/>
</dbReference>
<proteinExistence type="predicted"/>
<accession>A0AA49K1N6</accession>
<dbReference type="EMBL" id="CP130613">
    <property type="protein sequence ID" value="WKW15782.1"/>
    <property type="molecule type" value="Genomic_DNA"/>
</dbReference>
<organism evidence="2">
    <name type="scientific">Pseudogemmatithrix spongiicola</name>
    <dbReference type="NCBI Taxonomy" id="3062599"/>
    <lineage>
        <taxon>Bacteria</taxon>
        <taxon>Pseudomonadati</taxon>
        <taxon>Gemmatimonadota</taxon>
        <taxon>Gemmatimonadia</taxon>
        <taxon>Gemmatimonadales</taxon>
        <taxon>Gemmatimonadaceae</taxon>
        <taxon>Pseudogemmatithrix</taxon>
    </lineage>
</organism>
<dbReference type="KEGG" id="pspc:Strain318_002185"/>
<keyword evidence="1" id="KW-0732">Signal</keyword>
<name>A0AA49JVX3_9BACT</name>
<evidence type="ECO:0000313" key="3">
    <source>
        <dbReference type="EMBL" id="WKW15782.1"/>
    </source>
</evidence>
<dbReference type="Proteomes" id="UP001229955">
    <property type="component" value="Chromosome"/>
</dbReference>
<dbReference type="AlphaFoldDB" id="A0AA49JVX3"/>
<dbReference type="RefSeq" id="WP_367885747.1">
    <property type="nucleotide sequence ID" value="NZ_CP130612.1"/>
</dbReference>
<evidence type="ECO:0000313" key="4">
    <source>
        <dbReference type="Proteomes" id="UP001229955"/>
    </source>
</evidence>
<accession>A0AA49JVX3</accession>
<reference evidence="2" key="1">
    <citation type="submission" date="2023-07" db="EMBL/GenBank/DDBJ databases">
        <authorList>
            <person name="Haufschild T."/>
            <person name="Kallscheuer N."/>
            <person name="Hammer J."/>
            <person name="Kohn T."/>
            <person name="Kabuu M."/>
            <person name="Jogler M."/>
            <person name="Wohfarth N."/>
            <person name="Heuer A."/>
            <person name="Rohde M."/>
            <person name="van Teeseling M.C.F."/>
            <person name="Jogler C."/>
        </authorList>
    </citation>
    <scope>NUCLEOTIDE SEQUENCE</scope>
    <source>
        <strain evidence="2">Strain 138</strain>
        <strain evidence="3">Strain 318</strain>
    </source>
</reference>